<name>A0A0P1IEG4_9RHOB</name>
<protein>
    <recommendedName>
        <fullName evidence="3">Chalcone isomerase domain-containing protein</fullName>
    </recommendedName>
</protein>
<evidence type="ECO:0000313" key="2">
    <source>
        <dbReference type="Proteomes" id="UP000051260"/>
    </source>
</evidence>
<keyword evidence="2" id="KW-1185">Reference proteome</keyword>
<dbReference type="AlphaFoldDB" id="A0A0P1IEG4"/>
<dbReference type="EMBL" id="CYUD01000009">
    <property type="protein sequence ID" value="CUK08202.1"/>
    <property type="molecule type" value="Genomic_DNA"/>
</dbReference>
<dbReference type="STRING" id="1715692.RUE5091_03048"/>
<accession>A0A0P1IEG4</accession>
<proteinExistence type="predicted"/>
<evidence type="ECO:0008006" key="3">
    <source>
        <dbReference type="Google" id="ProtNLM"/>
    </source>
</evidence>
<gene>
    <name evidence="1" type="ORF">RUE5091_03048</name>
</gene>
<organism evidence="1 2">
    <name type="scientific">Ruegeria denitrificans</name>
    <dbReference type="NCBI Taxonomy" id="1715692"/>
    <lineage>
        <taxon>Bacteria</taxon>
        <taxon>Pseudomonadati</taxon>
        <taxon>Pseudomonadota</taxon>
        <taxon>Alphaproteobacteria</taxon>
        <taxon>Rhodobacterales</taxon>
        <taxon>Roseobacteraceae</taxon>
        <taxon>Ruegeria</taxon>
    </lineage>
</organism>
<dbReference type="RefSeq" id="WP_058282714.1">
    <property type="nucleotide sequence ID" value="NZ_CYUD01000009.1"/>
</dbReference>
<reference evidence="2" key="1">
    <citation type="submission" date="2015-09" db="EMBL/GenBank/DDBJ databases">
        <authorList>
            <person name="Rodrigo-Torres L."/>
            <person name="Arahal D.R."/>
        </authorList>
    </citation>
    <scope>NUCLEOTIDE SEQUENCE [LARGE SCALE GENOMIC DNA]</scope>
    <source>
        <strain evidence="2">CECT 5091</strain>
    </source>
</reference>
<dbReference type="Proteomes" id="UP000051260">
    <property type="component" value="Unassembled WGS sequence"/>
</dbReference>
<evidence type="ECO:0000313" key="1">
    <source>
        <dbReference type="EMBL" id="CUK08202.1"/>
    </source>
</evidence>
<sequence>MAFLHKIRPSLPRPTYNPLRAALLSFALLVPGGLAASSGLNALGDAQLRGTATFRYLGFPLYDAQLFTPGGAPFNWSEDFGLELKYHRNVTQKALINSTLNEMARIGHPAPVRDQLQTCFKAVNKGDRYLAVSEGPNMVSFWLNGRKTCTMSYPGIKRSFMSVFLGDNTRSAAFAQKLRGQ</sequence>
<dbReference type="OrthoDB" id="8527419at2"/>